<keyword evidence="3" id="KW-1185">Reference proteome</keyword>
<dbReference type="EMBL" id="FMXQ01000010">
    <property type="protein sequence ID" value="SDB52783.1"/>
    <property type="molecule type" value="Genomic_DNA"/>
</dbReference>
<feature type="transmembrane region" description="Helical" evidence="1">
    <location>
        <begin position="41"/>
        <end position="60"/>
    </location>
</feature>
<reference evidence="2 3" key="1">
    <citation type="submission" date="2016-10" db="EMBL/GenBank/DDBJ databases">
        <authorList>
            <person name="de Groot N.N."/>
        </authorList>
    </citation>
    <scope>NUCLEOTIDE SEQUENCE [LARGE SCALE GENOMIC DNA]</scope>
    <source>
        <strain evidence="2 3">ATCC 35022</strain>
    </source>
</reference>
<dbReference type="AlphaFoldDB" id="A0A1G6E5V5"/>
<evidence type="ECO:0000256" key="1">
    <source>
        <dbReference type="SAM" id="Phobius"/>
    </source>
</evidence>
<dbReference type="Proteomes" id="UP000199071">
    <property type="component" value="Unassembled WGS sequence"/>
</dbReference>
<dbReference type="OrthoDB" id="9811204at2"/>
<evidence type="ECO:0000313" key="2">
    <source>
        <dbReference type="EMBL" id="SDB52783.1"/>
    </source>
</evidence>
<feature type="transmembrane region" description="Helical" evidence="1">
    <location>
        <begin position="116"/>
        <end position="135"/>
    </location>
</feature>
<feature type="transmembrane region" description="Helical" evidence="1">
    <location>
        <begin position="167"/>
        <end position="190"/>
    </location>
</feature>
<sequence>MLDRDEIRRSLTGAWDLFLDRPEAMRAFDVSVEGFWRSFRVIVLLLPAYFLTTMAEQIMLSETAVETAGPGGVALFLDSVVGLGLDWIALPVVLALAARPLGIQRNYAAFIVARNWGAVIALTPFGVIGLLVILGLLNAEIANFLMLASLMVVLRYNFLIARRALDVGIGFAIGIVILDLAVSLTIALALDSVFGL</sequence>
<proteinExistence type="predicted"/>
<keyword evidence="1" id="KW-1133">Transmembrane helix</keyword>
<evidence type="ECO:0008006" key="4">
    <source>
        <dbReference type="Google" id="ProtNLM"/>
    </source>
</evidence>
<name>A0A1G6E5V5_9HYPH</name>
<evidence type="ECO:0000313" key="3">
    <source>
        <dbReference type="Proteomes" id="UP000199071"/>
    </source>
</evidence>
<protein>
    <recommendedName>
        <fullName evidence="4">Yip1 domain-containing protein</fullName>
    </recommendedName>
</protein>
<organism evidence="2 3">
    <name type="scientific">Bauldia litoralis</name>
    <dbReference type="NCBI Taxonomy" id="665467"/>
    <lineage>
        <taxon>Bacteria</taxon>
        <taxon>Pseudomonadati</taxon>
        <taxon>Pseudomonadota</taxon>
        <taxon>Alphaproteobacteria</taxon>
        <taxon>Hyphomicrobiales</taxon>
        <taxon>Kaistiaceae</taxon>
        <taxon>Bauldia</taxon>
    </lineage>
</organism>
<keyword evidence="1" id="KW-0472">Membrane</keyword>
<feature type="transmembrane region" description="Helical" evidence="1">
    <location>
        <begin position="141"/>
        <end position="160"/>
    </location>
</feature>
<keyword evidence="1" id="KW-0812">Transmembrane</keyword>
<accession>A0A1G6E5V5</accession>
<gene>
    <name evidence="2" type="ORF">SAMN02982931_04159</name>
</gene>
<feature type="transmembrane region" description="Helical" evidence="1">
    <location>
        <begin position="72"/>
        <end position="96"/>
    </location>
</feature>
<dbReference type="STRING" id="665467.SAMN02982931_04159"/>
<dbReference type="RefSeq" id="WP_090879592.1">
    <property type="nucleotide sequence ID" value="NZ_FMXQ01000010.1"/>
</dbReference>